<feature type="region of interest" description="Disordered" evidence="1">
    <location>
        <begin position="39"/>
        <end position="73"/>
    </location>
</feature>
<evidence type="ECO:0000313" key="2">
    <source>
        <dbReference type="Proteomes" id="UP000887565"/>
    </source>
</evidence>
<dbReference type="Proteomes" id="UP000887565">
    <property type="component" value="Unplaced"/>
</dbReference>
<evidence type="ECO:0000313" key="3">
    <source>
        <dbReference type="WBParaSite" id="nRc.2.0.1.t22424-RA"/>
    </source>
</evidence>
<reference evidence="3" key="1">
    <citation type="submission" date="2022-11" db="UniProtKB">
        <authorList>
            <consortium name="WormBaseParasite"/>
        </authorList>
    </citation>
    <scope>IDENTIFICATION</scope>
</reference>
<feature type="compositionally biased region" description="Basic and acidic residues" evidence="1">
    <location>
        <begin position="59"/>
        <end position="73"/>
    </location>
</feature>
<proteinExistence type="predicted"/>
<accession>A0A915J9J4</accession>
<dbReference type="WBParaSite" id="nRc.2.0.1.t22424-RA">
    <property type="protein sequence ID" value="nRc.2.0.1.t22424-RA"/>
    <property type="gene ID" value="nRc.2.0.1.g22424"/>
</dbReference>
<sequence>MRKLLKHQYYGKKWYNSSNFNKINDAVDNINNDKLVLEGDIASQKGRKPVNKTTGKKQVQQDKTSDKDDDKED</sequence>
<dbReference type="AlphaFoldDB" id="A0A915J9J4"/>
<name>A0A915J9J4_ROMCU</name>
<organism evidence="2 3">
    <name type="scientific">Romanomermis culicivorax</name>
    <name type="common">Nematode worm</name>
    <dbReference type="NCBI Taxonomy" id="13658"/>
    <lineage>
        <taxon>Eukaryota</taxon>
        <taxon>Metazoa</taxon>
        <taxon>Ecdysozoa</taxon>
        <taxon>Nematoda</taxon>
        <taxon>Enoplea</taxon>
        <taxon>Dorylaimia</taxon>
        <taxon>Mermithida</taxon>
        <taxon>Mermithoidea</taxon>
        <taxon>Mermithidae</taxon>
        <taxon>Romanomermis</taxon>
    </lineage>
</organism>
<keyword evidence="2" id="KW-1185">Reference proteome</keyword>
<protein>
    <submittedName>
        <fullName evidence="3">Uncharacterized protein</fullName>
    </submittedName>
</protein>
<evidence type="ECO:0000256" key="1">
    <source>
        <dbReference type="SAM" id="MobiDB-lite"/>
    </source>
</evidence>